<dbReference type="InParanoid" id="Q6FKR2"/>
<evidence type="ECO:0000313" key="3">
    <source>
        <dbReference type="Proteomes" id="UP000002428"/>
    </source>
</evidence>
<keyword evidence="3" id="KW-1185">Reference proteome</keyword>
<gene>
    <name evidence="1 2" type="ordered locus">CAGL0L09361g</name>
</gene>
<dbReference type="RefSeq" id="XP_449182.1">
    <property type="nucleotide sequence ID" value="XM_449182.1"/>
</dbReference>
<name>Q6FKR2_CANGA</name>
<protein>
    <submittedName>
        <fullName evidence="2">Uncharacterized protein</fullName>
    </submittedName>
</protein>
<sequence>MPHFLLWGEKKKRDNCFWGYICNGFFSIQSHCNHLANGNQLENPFSAVVCFFANSSASVRTYTYDPFVVPFISFVGTRRFLVFELAKLMKCSRLWNDFLRESLSSGVLIQI</sequence>
<reference evidence="2 3" key="1">
    <citation type="journal article" date="2004" name="Nature">
        <title>Genome evolution in yeasts.</title>
        <authorList>
            <consortium name="Genolevures"/>
            <person name="Dujon B."/>
            <person name="Sherman D."/>
            <person name="Fischer G."/>
            <person name="Durrens P."/>
            <person name="Casaregola S."/>
            <person name="Lafontaine I."/>
            <person name="de Montigny J."/>
            <person name="Marck C."/>
            <person name="Neuveglise C."/>
            <person name="Talla E."/>
            <person name="Goffard N."/>
            <person name="Frangeul L."/>
            <person name="Aigle M."/>
            <person name="Anthouard V."/>
            <person name="Babour A."/>
            <person name="Barbe V."/>
            <person name="Barnay S."/>
            <person name="Blanchin S."/>
            <person name="Beckerich J.M."/>
            <person name="Beyne E."/>
            <person name="Bleykasten C."/>
            <person name="Boisrame A."/>
            <person name="Boyer J."/>
            <person name="Cattolico L."/>
            <person name="Confanioleri F."/>
            <person name="de Daruvar A."/>
            <person name="Despons L."/>
            <person name="Fabre E."/>
            <person name="Fairhead C."/>
            <person name="Ferry-Dumazet H."/>
            <person name="Groppi A."/>
            <person name="Hantraye F."/>
            <person name="Hennequin C."/>
            <person name="Jauniaux N."/>
            <person name="Joyet P."/>
            <person name="Kachouri R."/>
            <person name="Kerrest A."/>
            <person name="Koszul R."/>
            <person name="Lemaire M."/>
            <person name="Lesur I."/>
            <person name="Ma L."/>
            <person name="Muller H."/>
            <person name="Nicaud J.M."/>
            <person name="Nikolski M."/>
            <person name="Oztas S."/>
            <person name="Ozier-Kalogeropoulos O."/>
            <person name="Pellenz S."/>
            <person name="Potier S."/>
            <person name="Richard G.F."/>
            <person name="Straub M.L."/>
            <person name="Suleau A."/>
            <person name="Swennene D."/>
            <person name="Tekaia F."/>
            <person name="Wesolowski-Louvel M."/>
            <person name="Westhof E."/>
            <person name="Wirth B."/>
            <person name="Zeniou-Meyer M."/>
            <person name="Zivanovic I."/>
            <person name="Bolotin-Fukuhara M."/>
            <person name="Thierry A."/>
            <person name="Bouchier C."/>
            <person name="Caudron B."/>
            <person name="Scarpelli C."/>
            <person name="Gaillardin C."/>
            <person name="Weissenbach J."/>
            <person name="Wincker P."/>
            <person name="Souciet J.L."/>
        </authorList>
    </citation>
    <scope>NUCLEOTIDE SEQUENCE [LARGE SCALE GENOMIC DNA]</scope>
    <source>
        <strain evidence="3">ATCC 2001 / BCRC 20586 / JCM 3761 / NBRC 0622 / NRRL Y-65 / CBS 138</strain>
    </source>
</reference>
<evidence type="ECO:0000313" key="1">
    <source>
        <dbReference type="CGD" id="CAL0136170"/>
    </source>
</evidence>
<proteinExistence type="predicted"/>
<dbReference type="HOGENOM" id="CLU_2158059_0_0_1"/>
<organism evidence="2 3">
    <name type="scientific">Candida glabrata (strain ATCC 2001 / BCRC 20586 / JCM 3761 / NBRC 0622 / NRRL Y-65 / CBS 138)</name>
    <name type="common">Yeast</name>
    <name type="synonym">Nakaseomyces glabratus</name>
    <dbReference type="NCBI Taxonomy" id="284593"/>
    <lineage>
        <taxon>Eukaryota</taxon>
        <taxon>Fungi</taxon>
        <taxon>Dikarya</taxon>
        <taxon>Ascomycota</taxon>
        <taxon>Saccharomycotina</taxon>
        <taxon>Saccharomycetes</taxon>
        <taxon>Saccharomycetales</taxon>
        <taxon>Saccharomycetaceae</taxon>
        <taxon>Nakaseomyces</taxon>
    </lineage>
</organism>
<dbReference type="EMBL" id="CR380958">
    <property type="protein sequence ID" value="CAG62152.1"/>
    <property type="molecule type" value="Genomic_DNA"/>
</dbReference>
<dbReference type="AlphaFoldDB" id="Q6FKR2"/>
<accession>Q6FKR2</accession>
<dbReference type="VEuPathDB" id="FungiDB:CAGL0L09361g"/>
<dbReference type="Proteomes" id="UP000002428">
    <property type="component" value="Chromosome L"/>
</dbReference>
<evidence type="ECO:0000313" key="2">
    <source>
        <dbReference type="EMBL" id="CAG62152.1"/>
    </source>
</evidence>
<dbReference type="KEGG" id="cgr:2891128"/>
<dbReference type="CGD" id="CAL0136170">
    <property type="gene designation" value="CAGL0L09361g"/>
</dbReference>